<feature type="domain" description="Peptidase M24" evidence="1">
    <location>
        <begin position="148"/>
        <end position="349"/>
    </location>
</feature>
<dbReference type="InterPro" id="IPR036005">
    <property type="entry name" value="Creatinase/aminopeptidase-like"/>
</dbReference>
<dbReference type="Gene3D" id="3.40.350.10">
    <property type="entry name" value="Creatinase/prolidase N-terminal domain"/>
    <property type="match status" value="1"/>
</dbReference>
<accession>A0A6N3FML4</accession>
<dbReference type="InterPro" id="IPR050659">
    <property type="entry name" value="Peptidase_M24B"/>
</dbReference>
<dbReference type="Pfam" id="PF01321">
    <property type="entry name" value="Creatinase_N"/>
    <property type="match status" value="1"/>
</dbReference>
<sequence length="366" mass="41043">MRRYSVKGLEEIFPGEQGPVLLTSPQAIFYTTGFYTTARRPNQIGNQCVLMDEQFTLFFCPRNWGDVIRPQLDSQITLIPCDPSPAALAEAVCRALPRKPERLGLEEETIILPLYLALREQLPETSLWDVTSRLYRARMKKTPAEIAGLRRSANLAKEAMEHACDILRPGVAELDVVAELEYFMRKNGSEGTPFTMKVLSGDNALRTINLPGTRKLAQGEIVLLDFGTTVGNYASDWTRSFMLGQPTREQQALYELVWRIERTCINRIRPGISLQSLMDTAFDVLRGHPFETWFNPYLGHSIGIDSVERPAIVPGVQGCLEENMVLTIEPGVYVPGVGGIRIEDEILVTSEGPEILTGLRTERFVL</sequence>
<protein>
    <submittedName>
        <fullName evidence="3">Putative peptidase</fullName>
        <ecNumber evidence="3">3.4.-.-</ecNumber>
    </submittedName>
</protein>
<feature type="domain" description="Creatinase N-terminal" evidence="2">
    <location>
        <begin position="20"/>
        <end position="139"/>
    </location>
</feature>
<dbReference type="InterPro" id="IPR029149">
    <property type="entry name" value="Creatin/AminoP/Spt16_N"/>
</dbReference>
<evidence type="ECO:0000313" key="3">
    <source>
        <dbReference type="EMBL" id="VYU53301.1"/>
    </source>
</evidence>
<dbReference type="Pfam" id="PF00557">
    <property type="entry name" value="Peptidase_M24"/>
    <property type="match status" value="1"/>
</dbReference>
<keyword evidence="3" id="KW-0378">Hydrolase</keyword>
<dbReference type="EC" id="3.4.-.-" evidence="3"/>
<organism evidence="3">
    <name type="scientific">Flavonifractor plautii</name>
    <name type="common">Fusobacterium plautii</name>
    <dbReference type="NCBI Taxonomy" id="292800"/>
    <lineage>
        <taxon>Bacteria</taxon>
        <taxon>Bacillati</taxon>
        <taxon>Bacillota</taxon>
        <taxon>Clostridia</taxon>
        <taxon>Eubacteriales</taxon>
        <taxon>Oscillospiraceae</taxon>
        <taxon>Flavonifractor</taxon>
    </lineage>
</organism>
<gene>
    <name evidence="3" type="ORF">FPLFYP42_02673</name>
</gene>
<dbReference type="SUPFAM" id="SSF55920">
    <property type="entry name" value="Creatinase/aminopeptidase"/>
    <property type="match status" value="1"/>
</dbReference>
<dbReference type="EMBL" id="CACRUB010000046">
    <property type="protein sequence ID" value="VYU53301.1"/>
    <property type="molecule type" value="Genomic_DNA"/>
</dbReference>
<evidence type="ECO:0000259" key="1">
    <source>
        <dbReference type="Pfam" id="PF00557"/>
    </source>
</evidence>
<reference evidence="3" key="1">
    <citation type="submission" date="2019-11" db="EMBL/GenBank/DDBJ databases">
        <authorList>
            <person name="Feng L."/>
        </authorList>
    </citation>
    <scope>NUCLEOTIDE SEQUENCE</scope>
    <source>
        <strain evidence="3">FplautiiLFYP42</strain>
    </source>
</reference>
<dbReference type="PANTHER" id="PTHR46112">
    <property type="entry name" value="AMINOPEPTIDASE"/>
    <property type="match status" value="1"/>
</dbReference>
<dbReference type="Gene3D" id="3.90.230.10">
    <property type="entry name" value="Creatinase/methionine aminopeptidase superfamily"/>
    <property type="match status" value="1"/>
</dbReference>
<dbReference type="GO" id="GO:0016787">
    <property type="term" value="F:hydrolase activity"/>
    <property type="evidence" value="ECO:0007669"/>
    <property type="project" value="UniProtKB-KW"/>
</dbReference>
<dbReference type="InterPro" id="IPR000994">
    <property type="entry name" value="Pept_M24"/>
</dbReference>
<dbReference type="SUPFAM" id="SSF53092">
    <property type="entry name" value="Creatinase/prolidase N-terminal domain"/>
    <property type="match status" value="1"/>
</dbReference>
<proteinExistence type="predicted"/>
<name>A0A6N3FML4_FLAPL</name>
<dbReference type="AlphaFoldDB" id="A0A6N3FML4"/>
<dbReference type="InterPro" id="IPR000587">
    <property type="entry name" value="Creatinase_N"/>
</dbReference>
<dbReference type="PANTHER" id="PTHR46112:SF2">
    <property type="entry name" value="XAA-PRO AMINOPEPTIDASE P-RELATED"/>
    <property type="match status" value="1"/>
</dbReference>
<evidence type="ECO:0000259" key="2">
    <source>
        <dbReference type="Pfam" id="PF01321"/>
    </source>
</evidence>